<accession>A0A6A6ZTJ1</accession>
<dbReference type="Gene3D" id="2.40.50.140">
    <property type="entry name" value="Nucleic acid-binding proteins"/>
    <property type="match status" value="1"/>
</dbReference>
<dbReference type="Pfam" id="PF00152">
    <property type="entry name" value="tRNA-synt_2"/>
    <property type="match status" value="2"/>
</dbReference>
<evidence type="ECO:0000256" key="3">
    <source>
        <dbReference type="ARBA" id="ARBA00022598"/>
    </source>
</evidence>
<keyword evidence="7 9" id="KW-0030">Aminoacyl-tRNA synthetase</keyword>
<dbReference type="GO" id="GO:0005524">
    <property type="term" value="F:ATP binding"/>
    <property type="evidence" value="ECO:0007669"/>
    <property type="project" value="UniProtKB-KW"/>
</dbReference>
<gene>
    <name evidence="9" type="ORF">CC86DRAFT_395439</name>
</gene>
<dbReference type="GO" id="GO:0006421">
    <property type="term" value="P:asparaginyl-tRNA aminoacylation"/>
    <property type="evidence" value="ECO:0007669"/>
    <property type="project" value="TreeGrafter"/>
</dbReference>
<evidence type="ECO:0000256" key="5">
    <source>
        <dbReference type="ARBA" id="ARBA00022840"/>
    </source>
</evidence>
<organism evidence="9 10">
    <name type="scientific">Ophiobolus disseminans</name>
    <dbReference type="NCBI Taxonomy" id="1469910"/>
    <lineage>
        <taxon>Eukaryota</taxon>
        <taxon>Fungi</taxon>
        <taxon>Dikarya</taxon>
        <taxon>Ascomycota</taxon>
        <taxon>Pezizomycotina</taxon>
        <taxon>Dothideomycetes</taxon>
        <taxon>Pleosporomycetidae</taxon>
        <taxon>Pleosporales</taxon>
        <taxon>Pleosporineae</taxon>
        <taxon>Phaeosphaeriaceae</taxon>
        <taxon>Ophiobolus</taxon>
    </lineage>
</organism>
<keyword evidence="4" id="KW-0547">Nucleotide-binding</keyword>
<proteinExistence type="predicted"/>
<dbReference type="PANTHER" id="PTHR22594:SF16">
    <property type="entry name" value="ASPARAGINE--TRNA LIGASE, CYTOPLASMIC"/>
    <property type="match status" value="1"/>
</dbReference>
<dbReference type="SUPFAM" id="SSF50249">
    <property type="entry name" value="Nucleic acid-binding proteins"/>
    <property type="match status" value="1"/>
</dbReference>
<evidence type="ECO:0000256" key="6">
    <source>
        <dbReference type="ARBA" id="ARBA00022917"/>
    </source>
</evidence>
<comment type="subcellular location">
    <subcellularLocation>
        <location evidence="1">Cytoplasm</location>
    </subcellularLocation>
</comment>
<evidence type="ECO:0000313" key="9">
    <source>
        <dbReference type="EMBL" id="KAF2824163.1"/>
    </source>
</evidence>
<name>A0A6A6ZTJ1_9PLEO</name>
<dbReference type="InterPro" id="IPR006195">
    <property type="entry name" value="aa-tRNA-synth_II"/>
</dbReference>
<dbReference type="EMBL" id="MU006230">
    <property type="protein sequence ID" value="KAF2824163.1"/>
    <property type="molecule type" value="Genomic_DNA"/>
</dbReference>
<dbReference type="InterPro" id="IPR004364">
    <property type="entry name" value="Aa-tRNA-synt_II"/>
</dbReference>
<dbReference type="Gene3D" id="3.30.930.10">
    <property type="entry name" value="Bira Bifunctional Protein, Domain 2"/>
    <property type="match status" value="1"/>
</dbReference>
<evidence type="ECO:0000256" key="2">
    <source>
        <dbReference type="ARBA" id="ARBA00022490"/>
    </source>
</evidence>
<keyword evidence="2" id="KW-0963">Cytoplasm</keyword>
<dbReference type="InterPro" id="IPR045864">
    <property type="entry name" value="aa-tRNA-synth_II/BPL/LPL"/>
</dbReference>
<dbReference type="Proteomes" id="UP000799424">
    <property type="component" value="Unassembled WGS sequence"/>
</dbReference>
<dbReference type="GO" id="GO:0004816">
    <property type="term" value="F:asparagine-tRNA ligase activity"/>
    <property type="evidence" value="ECO:0007669"/>
    <property type="project" value="TreeGrafter"/>
</dbReference>
<keyword evidence="10" id="KW-1185">Reference proteome</keyword>
<keyword evidence="3" id="KW-0436">Ligase</keyword>
<evidence type="ECO:0000256" key="1">
    <source>
        <dbReference type="ARBA" id="ARBA00004496"/>
    </source>
</evidence>
<dbReference type="AlphaFoldDB" id="A0A6A6ZTJ1"/>
<keyword evidence="6" id="KW-0648">Protein biosynthesis</keyword>
<evidence type="ECO:0000259" key="8">
    <source>
        <dbReference type="PROSITE" id="PS50862"/>
    </source>
</evidence>
<dbReference type="OrthoDB" id="1931232at2759"/>
<dbReference type="InterPro" id="IPR012340">
    <property type="entry name" value="NA-bd_OB-fold"/>
</dbReference>
<reference evidence="9" key="1">
    <citation type="journal article" date="2020" name="Stud. Mycol.">
        <title>101 Dothideomycetes genomes: a test case for predicting lifestyles and emergence of pathogens.</title>
        <authorList>
            <person name="Haridas S."/>
            <person name="Albert R."/>
            <person name="Binder M."/>
            <person name="Bloem J."/>
            <person name="Labutti K."/>
            <person name="Salamov A."/>
            <person name="Andreopoulos B."/>
            <person name="Baker S."/>
            <person name="Barry K."/>
            <person name="Bills G."/>
            <person name="Bluhm B."/>
            <person name="Cannon C."/>
            <person name="Castanera R."/>
            <person name="Culley D."/>
            <person name="Daum C."/>
            <person name="Ezra D."/>
            <person name="Gonzalez J."/>
            <person name="Henrissat B."/>
            <person name="Kuo A."/>
            <person name="Liang C."/>
            <person name="Lipzen A."/>
            <person name="Lutzoni F."/>
            <person name="Magnuson J."/>
            <person name="Mondo S."/>
            <person name="Nolan M."/>
            <person name="Ohm R."/>
            <person name="Pangilinan J."/>
            <person name="Park H.-J."/>
            <person name="Ramirez L."/>
            <person name="Alfaro M."/>
            <person name="Sun H."/>
            <person name="Tritt A."/>
            <person name="Yoshinaga Y."/>
            <person name="Zwiers L.-H."/>
            <person name="Turgeon B."/>
            <person name="Goodwin S."/>
            <person name="Spatafora J."/>
            <person name="Crous P."/>
            <person name="Grigoriev I."/>
        </authorList>
    </citation>
    <scope>NUCLEOTIDE SEQUENCE</scope>
    <source>
        <strain evidence="9">CBS 113818</strain>
    </source>
</reference>
<evidence type="ECO:0000256" key="4">
    <source>
        <dbReference type="ARBA" id="ARBA00022741"/>
    </source>
</evidence>
<keyword evidence="5" id="KW-0067">ATP-binding</keyword>
<protein>
    <submittedName>
        <fullName evidence="9">Asparaginyl-tRNA synthetase</fullName>
    </submittedName>
</protein>
<feature type="domain" description="Aminoacyl-transfer RNA synthetases class-II family profile" evidence="8">
    <location>
        <begin position="285"/>
        <end position="527"/>
    </location>
</feature>
<sequence>MAGLPDSPSVFLTVPAHNPPFHHQLLLGRLADNTAVANATMSDQFTVYIDPLRDSDENIVTGTKESPFCDIFSAFLAQPPESRAPPPEFLKVVSRYDDHIKKVRKLEEEEVSRQAALVEGRKFILKPDSSLPAPINLKNFALHQDHVNLGNDSTTGTRVRVVGRVDNIRTSKTRSFVYLTDTRGLLLCIFSGNVNKVIPVLLQKQASIEVIDEMKEDPPENHAPDNRELHVDFYAIIGEAPGGPDSFTTKVPASANQSVLSDYHHLVLHRSGESIVMKARASALAAFRKYYDKHDMREHTAPSFVQTQVEGGGSLFQVPCYGETAYLTQTSQLYLETQLPILGDCYTIQSFFRAEKSLTRRHLSEYTHIEGELNFITFEDLLDRIEDLFCGVIDILLADPESASYIESLNPGFKAPARPFRRMRYTEAIQWLNEHAEAAERAMTDSIGVPIMLTHFLGPIKAFYMKKDADDLRLTEASIDNGWNTDAYAFYSAQRKYGTSPHGGYGMGLERFLVWILKRYTVRECVPYPRYPGRW</sequence>
<dbReference type="SUPFAM" id="SSF55681">
    <property type="entry name" value="Class II aaRS and biotin synthetases"/>
    <property type="match status" value="1"/>
</dbReference>
<dbReference type="PANTHER" id="PTHR22594">
    <property type="entry name" value="ASPARTYL/LYSYL-TRNA SYNTHETASE"/>
    <property type="match status" value="1"/>
</dbReference>
<dbReference type="GO" id="GO:0005737">
    <property type="term" value="C:cytoplasm"/>
    <property type="evidence" value="ECO:0007669"/>
    <property type="project" value="UniProtKB-SubCell"/>
</dbReference>
<evidence type="ECO:0000313" key="10">
    <source>
        <dbReference type="Proteomes" id="UP000799424"/>
    </source>
</evidence>
<evidence type="ECO:0000256" key="7">
    <source>
        <dbReference type="ARBA" id="ARBA00023146"/>
    </source>
</evidence>
<dbReference type="PROSITE" id="PS50862">
    <property type="entry name" value="AA_TRNA_LIGASE_II"/>
    <property type="match status" value="1"/>
</dbReference>